<dbReference type="PANTHER" id="PTHR15427">
    <property type="entry name" value="EMILIN ELASTIN MICROFIBRIL INTERFACE-LOCATED PROTEIN ELASTIN MICROFIBRIL INTERFACER"/>
    <property type="match status" value="1"/>
</dbReference>
<dbReference type="Pfam" id="PF00386">
    <property type="entry name" value="C1q"/>
    <property type="match status" value="1"/>
</dbReference>
<dbReference type="RefSeq" id="XP_055871158.1">
    <property type="nucleotide sequence ID" value="XM_056015183.1"/>
</dbReference>
<feature type="region of interest" description="Disordered" evidence="3">
    <location>
        <begin position="593"/>
        <end position="676"/>
    </location>
</feature>
<dbReference type="InterPro" id="IPR050392">
    <property type="entry name" value="Collagen/C1q_domain"/>
</dbReference>
<organism evidence="5 6">
    <name type="scientific">Biomphalaria glabrata</name>
    <name type="common">Bloodfluke planorb</name>
    <name type="synonym">Freshwater snail</name>
    <dbReference type="NCBI Taxonomy" id="6526"/>
    <lineage>
        <taxon>Eukaryota</taxon>
        <taxon>Metazoa</taxon>
        <taxon>Spiralia</taxon>
        <taxon>Lophotrochozoa</taxon>
        <taxon>Mollusca</taxon>
        <taxon>Gastropoda</taxon>
        <taxon>Heterobranchia</taxon>
        <taxon>Euthyneura</taxon>
        <taxon>Panpulmonata</taxon>
        <taxon>Hygrophila</taxon>
        <taxon>Lymnaeoidea</taxon>
        <taxon>Planorbidae</taxon>
        <taxon>Biomphalaria</taxon>
    </lineage>
</organism>
<feature type="compositionally biased region" description="Low complexity" evidence="3">
    <location>
        <begin position="407"/>
        <end position="420"/>
    </location>
</feature>
<feature type="region of interest" description="Disordered" evidence="3">
    <location>
        <begin position="746"/>
        <end position="771"/>
    </location>
</feature>
<protein>
    <submittedName>
        <fullName evidence="6">MATH and LRR domain-containing protein PFE0570w-like</fullName>
    </submittedName>
</protein>
<evidence type="ECO:0000256" key="2">
    <source>
        <dbReference type="ARBA" id="ARBA00022525"/>
    </source>
</evidence>
<feature type="region of interest" description="Disordered" evidence="3">
    <location>
        <begin position="1734"/>
        <end position="1772"/>
    </location>
</feature>
<evidence type="ECO:0000256" key="1">
    <source>
        <dbReference type="ARBA" id="ARBA00004613"/>
    </source>
</evidence>
<dbReference type="SUPFAM" id="SSF49842">
    <property type="entry name" value="TNF-like"/>
    <property type="match status" value="1"/>
</dbReference>
<dbReference type="PROSITE" id="PS50871">
    <property type="entry name" value="C1Q"/>
    <property type="match status" value="1"/>
</dbReference>
<dbReference type="InterPro" id="IPR001073">
    <property type="entry name" value="C1q_dom"/>
</dbReference>
<feature type="region of interest" description="Disordered" evidence="3">
    <location>
        <begin position="1698"/>
        <end position="1717"/>
    </location>
</feature>
<feature type="region of interest" description="Disordered" evidence="3">
    <location>
        <begin position="1279"/>
        <end position="1402"/>
    </location>
</feature>
<feature type="region of interest" description="Disordered" evidence="3">
    <location>
        <begin position="495"/>
        <end position="525"/>
    </location>
</feature>
<evidence type="ECO:0000313" key="5">
    <source>
        <dbReference type="Proteomes" id="UP001165740"/>
    </source>
</evidence>
<dbReference type="PANTHER" id="PTHR15427:SF33">
    <property type="entry name" value="COLLAGEN IV NC1 DOMAIN-CONTAINING PROTEIN"/>
    <property type="match status" value="1"/>
</dbReference>
<dbReference type="Proteomes" id="UP001165740">
    <property type="component" value="Chromosome 17"/>
</dbReference>
<evidence type="ECO:0000313" key="6">
    <source>
        <dbReference type="RefSeq" id="XP_055871158.1"/>
    </source>
</evidence>
<feature type="compositionally biased region" description="Polar residues" evidence="3">
    <location>
        <begin position="1698"/>
        <end position="1712"/>
    </location>
</feature>
<feature type="region of interest" description="Disordered" evidence="3">
    <location>
        <begin position="1581"/>
        <end position="1608"/>
    </location>
</feature>
<feature type="compositionally biased region" description="Polar residues" evidence="3">
    <location>
        <begin position="1593"/>
        <end position="1608"/>
    </location>
</feature>
<dbReference type="InterPro" id="IPR008983">
    <property type="entry name" value="Tumour_necrosis_fac-like_dom"/>
</dbReference>
<feature type="compositionally biased region" description="Basic residues" evidence="3">
    <location>
        <begin position="345"/>
        <end position="355"/>
    </location>
</feature>
<feature type="region of interest" description="Disordered" evidence="3">
    <location>
        <begin position="396"/>
        <end position="451"/>
    </location>
</feature>
<feature type="compositionally biased region" description="Polar residues" evidence="3">
    <location>
        <begin position="662"/>
        <end position="676"/>
    </location>
</feature>
<reference evidence="6" key="1">
    <citation type="submission" date="2025-08" db="UniProtKB">
        <authorList>
            <consortium name="RefSeq"/>
        </authorList>
    </citation>
    <scope>IDENTIFICATION</scope>
</reference>
<feature type="region of interest" description="Disordered" evidence="3">
    <location>
        <begin position="339"/>
        <end position="358"/>
    </location>
</feature>
<sequence length="1933" mass="211747">MKCQLQDIVPIFAAVVLFNSGLSPVSSFILPSEAADELSTDTSDLETLTDNIQPTQSDSIDAKPILTDSSWLREFEHLEQQDVASAKGNESRQTPSSKAVSTETGSGKKTEQRSAKPKADKSSRKASSNDASAGRSGSPRKGERLSAKQTAPTAGYLSLEERIAAWLLAKRKEENPWTGQTDEDLPSEPNPVDRSLLLHVNKVDTYSNARNSFPYEEDQPGLRGYNNPGSYIDDTLHAYHFNNDFMNNGVFPSFENPDIYKSYLDVGKTNRGKSFGKDRSDSVSLFEKLGGKRNNKDLDKSHFVYYYDPESHYNPNDKSPYPFFEKEYGMNDFFPFDSPNIKTQRLQHPKSAKKNQFKDRETNSFYTLENYVEDAYSNRNDMAYTEVKNVKATSPKVIATTTKQPSTKKGSNQSKSSSNSKKNKPKAEKKDARSTSTSKRNAPKSDTKINVDNLLLSSNKSLDEREKVKASVLFTGSPKLQNDIKELKSIATNSSNPLQISNNTNEKAQSKYDQSQDLPSNNGTLSKILQNSTKETIPILATINVATPNNGTANVTTSSEGITNVITSNEVITNVTASKVVITNVTSPNTVTEDLNSISPMKNEASISQRNTEEASTLPIKNEEASISPIKNEEGSSAIATNDQPPNSPAAKDQAPGPILKHQNTNEVANNSKDSTEKNVLSNLTILFDNKIREGKQEADLLPHLSTQRESISILGRLNETVPPLANDSNLTTRNAIHLDVAQQTPNTPEKNRTHFSREHLNSSDETFPKKNITDAPNAFINNAKPNSNAAGLKTVLDNIDFKNSSEVNNSSSENEHNTTVHVSFSHRNASSFKISDSIDEQIPRLNETWNLHIANASVSLDHGINMNLTNVTQTLNSMMTTVREREMTDGKSLLSTSSPGNKEELLSDKLNLPVNASSKSINVTQGPATVNAMNVNQTSKNQEMNFEKLHASNTNTNEIQPDTDTSRSSSLTSKNETETSTGNDVSVLFQNSIGNSSHLASLLRLTGDDVKGEEVAPKGTDREEKSMKMDLVLTQSESYHKTEVEQLRNTHEVASRMENSNVTMDFVGQKNSSFVTSSTSRNESSTQQMNALMNSHSNFEDNSTAALTTAATTNSSIPINSVAASNSEPHGVEVSQAVTPVQMVNISKSDHNKTSADQNVVIELDDITRTTLKRDIKDTDKDESFVKNATTKAKNIDASLIYSNGTSQDETSGVLVSNISHPADSHDDKNETQTLTFGSNISRKLFSVNQEDQLNNSRTIVETLSSDIYLDDNMHNAKNMENSTRSLPQENSTRSLPRENSTRSLPQKNSTRSLPQENSTRSLPQENSTRSLPRENSARTRSLPEENSASMRSLPEENSSSISLPQENITSLRSLSKENSTSLRSLPQENSTNLRSLPQENSTSIRNILQENSSQSIEVASHTTTTQQVNNVNSGQRAVFPTTMSTTNVSSTNITASTETSSSVMALPEALPNTQDLRSKQQEDYTHQGERIGDTLQAQSNVFNTSSRTTETNNNSNQTQPKELFKHTDVTNEKDNQTWSSLNSHNDNKTHSLGIDTPSLHVTNSSNAIASSDLLIHTTNKSSPGIKDRISASASHGDQHSSQNVTGHENIRFNGSLFNPISNAGKKNNEFFKNVSEASTLTQDRRSDPNLTSHQRPSEQNDVRSLVTSGDTITLTSSNDTHSNPGVANSTLENSHFISQSGNSSHANISSEPDVPPISAYMIQDFSLRKATPDLKKDNSNGNNPQESTPKGNDKAQVNPKEANSSSNAFSNISSSAESPCVGPACDLMPVSAVSRSQAAVSAVLTSHFGPAKDIMIPFDLELLDLSDNYDNTTGMFICTVPGTYVISLYLMSHPGAKVNARIYVNNRPIAALWADDSKNAGFYPSSSTQTIAQLGFGDQVYVMLVDGGYGESWVHANYNVFTIFLLYEQVF</sequence>
<feature type="region of interest" description="Disordered" evidence="3">
    <location>
        <begin position="1638"/>
        <end position="1665"/>
    </location>
</feature>
<dbReference type="Gene3D" id="2.60.120.40">
    <property type="match status" value="1"/>
</dbReference>
<feature type="compositionally biased region" description="Polar residues" evidence="3">
    <location>
        <begin position="1346"/>
        <end position="1402"/>
    </location>
</feature>
<name>A0A9W2Z837_BIOGL</name>
<evidence type="ECO:0000256" key="3">
    <source>
        <dbReference type="SAM" id="MobiDB-lite"/>
    </source>
</evidence>
<feature type="compositionally biased region" description="Basic and acidic residues" evidence="3">
    <location>
        <begin position="1333"/>
        <end position="1345"/>
    </location>
</feature>
<keyword evidence="5" id="KW-1185">Reference proteome</keyword>
<dbReference type="OrthoDB" id="6117751at2759"/>
<feature type="region of interest" description="Disordered" evidence="3">
    <location>
        <begin position="953"/>
        <end position="984"/>
    </location>
</feature>
<dbReference type="PRINTS" id="PR00007">
    <property type="entry name" value="COMPLEMNTC1Q"/>
</dbReference>
<feature type="compositionally biased region" description="Low complexity" evidence="3">
    <location>
        <begin position="963"/>
        <end position="974"/>
    </location>
</feature>
<evidence type="ECO:0000259" key="4">
    <source>
        <dbReference type="PROSITE" id="PS50871"/>
    </source>
</evidence>
<feature type="compositionally biased region" description="Basic and acidic residues" evidence="3">
    <location>
        <begin position="750"/>
        <end position="771"/>
    </location>
</feature>
<gene>
    <name evidence="6" type="primary">LOC106066885</name>
</gene>
<feature type="region of interest" description="Disordered" evidence="3">
    <location>
        <begin position="83"/>
        <end position="153"/>
    </location>
</feature>
<feature type="region of interest" description="Disordered" evidence="3">
    <location>
        <begin position="1536"/>
        <end position="1559"/>
    </location>
</feature>
<dbReference type="SMART" id="SM00110">
    <property type="entry name" value="C1Q"/>
    <property type="match status" value="1"/>
</dbReference>
<feature type="compositionally biased region" description="Polar residues" evidence="3">
    <location>
        <begin position="91"/>
        <end position="105"/>
    </location>
</feature>
<feature type="compositionally biased region" description="Basic and acidic residues" evidence="3">
    <location>
        <begin position="106"/>
        <end position="123"/>
    </location>
</feature>
<dbReference type="OMA" id="NDKADIH"/>
<feature type="compositionally biased region" description="Polar residues" evidence="3">
    <location>
        <begin position="593"/>
        <end position="610"/>
    </location>
</feature>
<keyword evidence="2" id="KW-0964">Secreted</keyword>
<feature type="compositionally biased region" description="Polar residues" evidence="3">
    <location>
        <begin position="1303"/>
        <end position="1332"/>
    </location>
</feature>
<dbReference type="GO" id="GO:0005581">
    <property type="term" value="C:collagen trimer"/>
    <property type="evidence" value="ECO:0007669"/>
    <property type="project" value="UniProtKB-KW"/>
</dbReference>
<feature type="domain" description="C1q" evidence="4">
    <location>
        <begin position="1795"/>
        <end position="1933"/>
    </location>
</feature>
<dbReference type="GeneID" id="106066885"/>
<feature type="compositionally biased region" description="Polar residues" evidence="3">
    <location>
        <begin position="1280"/>
        <end position="1296"/>
    </location>
</feature>
<accession>A0A9W2Z837</accession>
<proteinExistence type="predicted"/>
<comment type="subcellular location">
    <subcellularLocation>
        <location evidence="1">Secreted</location>
    </subcellularLocation>
</comment>
<feature type="compositionally biased region" description="Polar residues" evidence="3">
    <location>
        <begin position="1741"/>
        <end position="1752"/>
    </location>
</feature>